<organism evidence="4 5">
    <name type="scientific">Afipia clevelandensis ATCC 49720</name>
    <dbReference type="NCBI Taxonomy" id="883079"/>
    <lineage>
        <taxon>Bacteria</taxon>
        <taxon>Pseudomonadati</taxon>
        <taxon>Pseudomonadota</taxon>
        <taxon>Alphaproteobacteria</taxon>
        <taxon>Hyphomicrobiales</taxon>
        <taxon>Nitrobacteraceae</taxon>
        <taxon>Afipia</taxon>
    </lineage>
</organism>
<evidence type="ECO:0000256" key="1">
    <source>
        <dbReference type="ARBA" id="ARBA00008023"/>
    </source>
</evidence>
<name>K8NYI7_9BRAD</name>
<gene>
    <name evidence="4" type="ORF">HMPREF9696_02669</name>
</gene>
<dbReference type="AlphaFoldDB" id="K8NYI7"/>
<comment type="similarity">
    <text evidence="1">Belongs to the HAM1 NTPase family.</text>
</comment>
<keyword evidence="5" id="KW-1185">Reference proteome</keyword>
<keyword evidence="3" id="KW-0546">Nucleotide metabolism</keyword>
<dbReference type="InterPro" id="IPR029001">
    <property type="entry name" value="ITPase-like_fam"/>
</dbReference>
<proteinExistence type="inferred from homology"/>
<dbReference type="Pfam" id="PF01725">
    <property type="entry name" value="Ham1p_like"/>
    <property type="match status" value="1"/>
</dbReference>
<evidence type="ECO:0008006" key="6">
    <source>
        <dbReference type="Google" id="ProtNLM"/>
    </source>
</evidence>
<dbReference type="GO" id="GO:0005737">
    <property type="term" value="C:cytoplasm"/>
    <property type="evidence" value="ECO:0007669"/>
    <property type="project" value="TreeGrafter"/>
</dbReference>
<evidence type="ECO:0000313" key="4">
    <source>
        <dbReference type="EMBL" id="EKS35397.1"/>
    </source>
</evidence>
<reference evidence="4 5" key="1">
    <citation type="submission" date="2012-04" db="EMBL/GenBank/DDBJ databases">
        <title>The Genome Sequence of Afipia clevelandensis ATCC 49720.</title>
        <authorList>
            <consortium name="The Broad Institute Genome Sequencing Platform"/>
            <person name="Earl A."/>
            <person name="Ward D."/>
            <person name="Feldgarden M."/>
            <person name="Gevers D."/>
            <person name="Huys G."/>
            <person name="Walker B."/>
            <person name="Young S.K."/>
            <person name="Zeng Q."/>
            <person name="Gargeya S."/>
            <person name="Fitzgerald M."/>
            <person name="Haas B."/>
            <person name="Abouelleil A."/>
            <person name="Alvarado L."/>
            <person name="Arachchi H.M."/>
            <person name="Berlin A."/>
            <person name="Chapman S.B."/>
            <person name="Goldberg J."/>
            <person name="Griggs A."/>
            <person name="Gujja S."/>
            <person name="Hansen M."/>
            <person name="Howarth C."/>
            <person name="Imamovic A."/>
            <person name="Larimer J."/>
            <person name="McCowen C."/>
            <person name="Montmayeur A."/>
            <person name="Murphy C."/>
            <person name="Neiman D."/>
            <person name="Pearson M."/>
            <person name="Priest M."/>
            <person name="Roberts A."/>
            <person name="Saif S."/>
            <person name="Shea T."/>
            <person name="Sisk P."/>
            <person name="Sykes S."/>
            <person name="Wortman J."/>
            <person name="Nusbaum C."/>
            <person name="Birren B."/>
        </authorList>
    </citation>
    <scope>NUCLEOTIDE SEQUENCE [LARGE SCALE GENOMIC DNA]</scope>
    <source>
        <strain evidence="4 5">ATCC 49720</strain>
    </source>
</reference>
<dbReference type="HOGENOM" id="CLU_082080_1_0_5"/>
<dbReference type="GO" id="GO:0009143">
    <property type="term" value="P:nucleoside triphosphate catabolic process"/>
    <property type="evidence" value="ECO:0007669"/>
    <property type="project" value="InterPro"/>
</dbReference>
<dbReference type="OrthoDB" id="9795331at2"/>
<dbReference type="InterPro" id="IPR002637">
    <property type="entry name" value="RdgB/HAM1"/>
</dbReference>
<dbReference type="PATRIC" id="fig|883079.3.peg.2717"/>
<sequence length="215" mass="24093">MAPAPRRVVYCSWSPFKKEEWATAKDHATLSGSGKKLGELFEFEFRDVETTEPLLCDLEAMVRFKVASAYRSVQVPCIVEHAGLILEGYEAKSYPGGLTQPMWDSLGAENFVACCSKLSTKTIARAVIGYCDGLNTYTFVGETKGMLVDTPRGEREFYWDTVFCPDGFSGKTYAEIVGKDRKGMIEKLKVSQSIRALEKFMEHRIKNEPSLFPAL</sequence>
<evidence type="ECO:0000256" key="2">
    <source>
        <dbReference type="ARBA" id="ARBA00022801"/>
    </source>
</evidence>
<dbReference type="SUPFAM" id="SSF52972">
    <property type="entry name" value="ITPase-like"/>
    <property type="match status" value="1"/>
</dbReference>
<dbReference type="RefSeq" id="WP_002713537.1">
    <property type="nucleotide sequence ID" value="NZ_KB375281.1"/>
</dbReference>
<dbReference type="PANTHER" id="PTHR11067:SF9">
    <property type="entry name" value="INOSINE TRIPHOSPHATE PYROPHOSPHATASE"/>
    <property type="match status" value="1"/>
</dbReference>
<dbReference type="PANTHER" id="PTHR11067">
    <property type="entry name" value="INOSINE TRIPHOSPHATE PYROPHOSPHATASE/HAM1 PROTEIN"/>
    <property type="match status" value="1"/>
</dbReference>
<evidence type="ECO:0000313" key="5">
    <source>
        <dbReference type="Proteomes" id="UP000001095"/>
    </source>
</evidence>
<accession>K8NYI7</accession>
<keyword evidence="2" id="KW-0378">Hydrolase</keyword>
<dbReference type="EMBL" id="AGWY01000011">
    <property type="protein sequence ID" value="EKS35397.1"/>
    <property type="molecule type" value="Genomic_DNA"/>
</dbReference>
<protein>
    <recommendedName>
        <fullName evidence="6">RdgB/HAM1 family non-canonical purine NTP pyrophosphatase</fullName>
    </recommendedName>
</protein>
<dbReference type="Proteomes" id="UP000001095">
    <property type="component" value="Unassembled WGS sequence"/>
</dbReference>
<dbReference type="GO" id="GO:0047429">
    <property type="term" value="F:nucleoside triphosphate diphosphatase activity"/>
    <property type="evidence" value="ECO:0007669"/>
    <property type="project" value="InterPro"/>
</dbReference>
<dbReference type="GO" id="GO:0009117">
    <property type="term" value="P:nucleotide metabolic process"/>
    <property type="evidence" value="ECO:0007669"/>
    <property type="project" value="UniProtKB-KW"/>
</dbReference>
<dbReference type="Gene3D" id="3.90.950.10">
    <property type="match status" value="1"/>
</dbReference>
<comment type="caution">
    <text evidence="4">The sequence shown here is derived from an EMBL/GenBank/DDBJ whole genome shotgun (WGS) entry which is preliminary data.</text>
</comment>
<evidence type="ECO:0000256" key="3">
    <source>
        <dbReference type="ARBA" id="ARBA00023080"/>
    </source>
</evidence>